<proteinExistence type="predicted"/>
<protein>
    <submittedName>
        <fullName evidence="2">Uncharacterized protein</fullName>
    </submittedName>
</protein>
<sequence length="143" mass="16949">MAEKIAESHGFWINDRDPTVPGDEEAWLKKHADNLVRACVEIHGVPVPDYGANKAEYLDFIKRHSLREIYQIALYTEVDDITRLFFLNSVIERFREVVRKLPAEKLEKCQHPIPLLFQIYKEHPDIFEFKPKKYDKSPKNQRK</sequence>
<evidence type="ECO:0000313" key="2">
    <source>
        <dbReference type="WBParaSite" id="PDA_v2.g17510.t1"/>
    </source>
</evidence>
<name>A0A914PRP4_9BILA</name>
<reference evidence="2" key="1">
    <citation type="submission" date="2022-11" db="UniProtKB">
        <authorList>
            <consortium name="WormBaseParasite"/>
        </authorList>
    </citation>
    <scope>IDENTIFICATION</scope>
</reference>
<keyword evidence="1" id="KW-1185">Reference proteome</keyword>
<dbReference type="Proteomes" id="UP000887578">
    <property type="component" value="Unplaced"/>
</dbReference>
<evidence type="ECO:0000313" key="1">
    <source>
        <dbReference type="Proteomes" id="UP000887578"/>
    </source>
</evidence>
<organism evidence="1 2">
    <name type="scientific">Panagrolaimus davidi</name>
    <dbReference type="NCBI Taxonomy" id="227884"/>
    <lineage>
        <taxon>Eukaryota</taxon>
        <taxon>Metazoa</taxon>
        <taxon>Ecdysozoa</taxon>
        <taxon>Nematoda</taxon>
        <taxon>Chromadorea</taxon>
        <taxon>Rhabditida</taxon>
        <taxon>Tylenchina</taxon>
        <taxon>Panagrolaimomorpha</taxon>
        <taxon>Panagrolaimoidea</taxon>
        <taxon>Panagrolaimidae</taxon>
        <taxon>Panagrolaimus</taxon>
    </lineage>
</organism>
<dbReference type="WBParaSite" id="PDA_v2.g17510.t1">
    <property type="protein sequence ID" value="PDA_v2.g17510.t1"/>
    <property type="gene ID" value="PDA_v2.g17510"/>
</dbReference>
<accession>A0A914PRP4</accession>
<dbReference type="AlphaFoldDB" id="A0A914PRP4"/>